<dbReference type="AlphaFoldDB" id="A0A2P2MDS0"/>
<sequence length="102" mass="11612">MSNITPQPQSLRFFLVGTESQTCRQRHTRETKSSKYITVLSTRLPICNVCACAYTCNKPSYCTDMNTNPMSNTIFKSLTYQKGIPSTSRKQHIYNSFISITT</sequence>
<proteinExistence type="predicted"/>
<accession>A0A2P2MDS0</accession>
<protein>
    <submittedName>
        <fullName evidence="1">Uncharacterized protein</fullName>
    </submittedName>
</protein>
<organism evidence="1">
    <name type="scientific">Rhizophora mucronata</name>
    <name type="common">Asiatic mangrove</name>
    <dbReference type="NCBI Taxonomy" id="61149"/>
    <lineage>
        <taxon>Eukaryota</taxon>
        <taxon>Viridiplantae</taxon>
        <taxon>Streptophyta</taxon>
        <taxon>Embryophyta</taxon>
        <taxon>Tracheophyta</taxon>
        <taxon>Spermatophyta</taxon>
        <taxon>Magnoliopsida</taxon>
        <taxon>eudicotyledons</taxon>
        <taxon>Gunneridae</taxon>
        <taxon>Pentapetalae</taxon>
        <taxon>rosids</taxon>
        <taxon>fabids</taxon>
        <taxon>Malpighiales</taxon>
        <taxon>Rhizophoraceae</taxon>
        <taxon>Rhizophora</taxon>
    </lineage>
</organism>
<dbReference type="EMBL" id="GGEC01047902">
    <property type="protein sequence ID" value="MBX28386.1"/>
    <property type="molecule type" value="Transcribed_RNA"/>
</dbReference>
<evidence type="ECO:0000313" key="1">
    <source>
        <dbReference type="EMBL" id="MBX28386.1"/>
    </source>
</evidence>
<reference evidence="1" key="1">
    <citation type="submission" date="2018-02" db="EMBL/GenBank/DDBJ databases">
        <title>Rhizophora mucronata_Transcriptome.</title>
        <authorList>
            <person name="Meera S.P."/>
            <person name="Sreeshan A."/>
            <person name="Augustine A."/>
        </authorList>
    </citation>
    <scope>NUCLEOTIDE SEQUENCE</scope>
    <source>
        <tissue evidence="1">Leaf</tissue>
    </source>
</reference>
<name>A0A2P2MDS0_RHIMU</name>